<keyword evidence="1" id="KW-0677">Repeat</keyword>
<accession>A0A8K0R5A9</accession>
<evidence type="ECO:0000256" key="2">
    <source>
        <dbReference type="SAM" id="MobiDB-lite"/>
    </source>
</evidence>
<feature type="region of interest" description="Disordered" evidence="2">
    <location>
        <begin position="667"/>
        <end position="719"/>
    </location>
</feature>
<dbReference type="Pfam" id="PF24883">
    <property type="entry name" value="NPHP3_N"/>
    <property type="match status" value="1"/>
</dbReference>
<dbReference type="InterPro" id="IPR031359">
    <property type="entry name" value="NACHT_N"/>
</dbReference>
<feature type="compositionally biased region" description="Polar residues" evidence="2">
    <location>
        <begin position="670"/>
        <end position="690"/>
    </location>
</feature>
<name>A0A8K0R5A9_9PLEO</name>
<keyword evidence="6" id="KW-1185">Reference proteome</keyword>
<dbReference type="Gene3D" id="3.40.50.300">
    <property type="entry name" value="P-loop containing nucleotide triphosphate hydrolases"/>
    <property type="match status" value="1"/>
</dbReference>
<evidence type="ECO:0000313" key="5">
    <source>
        <dbReference type="EMBL" id="KAH7087293.1"/>
    </source>
</evidence>
<feature type="compositionally biased region" description="Basic and acidic residues" evidence="2">
    <location>
        <begin position="1364"/>
        <end position="1377"/>
    </location>
</feature>
<feature type="domain" description="NWD NACHT-NTPase N-terminal" evidence="3">
    <location>
        <begin position="58"/>
        <end position="187"/>
    </location>
</feature>
<protein>
    <submittedName>
        <fullName evidence="5">Uncharacterized protein</fullName>
    </submittedName>
</protein>
<dbReference type="EMBL" id="JAGMVJ010000009">
    <property type="protein sequence ID" value="KAH7087293.1"/>
    <property type="molecule type" value="Genomic_DNA"/>
</dbReference>
<dbReference type="SUPFAM" id="SSF48452">
    <property type="entry name" value="TPR-like"/>
    <property type="match status" value="1"/>
</dbReference>
<evidence type="ECO:0000313" key="6">
    <source>
        <dbReference type="Proteomes" id="UP000813461"/>
    </source>
</evidence>
<gene>
    <name evidence="5" type="ORF">FB567DRAFT_591977</name>
</gene>
<comment type="caution">
    <text evidence="5">The sequence shown here is derived from an EMBL/GenBank/DDBJ whole genome shotgun (WGS) entry which is preliminary data.</text>
</comment>
<feature type="compositionally biased region" description="Basic and acidic residues" evidence="2">
    <location>
        <begin position="709"/>
        <end position="719"/>
    </location>
</feature>
<dbReference type="OrthoDB" id="3753627at2759"/>
<feature type="region of interest" description="Disordered" evidence="2">
    <location>
        <begin position="1362"/>
        <end position="1389"/>
    </location>
</feature>
<dbReference type="PANTHER" id="PTHR10039">
    <property type="entry name" value="AMELOGENIN"/>
    <property type="match status" value="1"/>
</dbReference>
<dbReference type="SUPFAM" id="SSF52540">
    <property type="entry name" value="P-loop containing nucleoside triphosphate hydrolases"/>
    <property type="match status" value="1"/>
</dbReference>
<feature type="domain" description="Nephrocystin 3-like N-terminal" evidence="4">
    <location>
        <begin position="324"/>
        <end position="488"/>
    </location>
</feature>
<evidence type="ECO:0000259" key="3">
    <source>
        <dbReference type="Pfam" id="PF17100"/>
    </source>
</evidence>
<evidence type="ECO:0000259" key="4">
    <source>
        <dbReference type="Pfam" id="PF24883"/>
    </source>
</evidence>
<organism evidence="5 6">
    <name type="scientific">Paraphoma chrysanthemicola</name>
    <dbReference type="NCBI Taxonomy" id="798071"/>
    <lineage>
        <taxon>Eukaryota</taxon>
        <taxon>Fungi</taxon>
        <taxon>Dikarya</taxon>
        <taxon>Ascomycota</taxon>
        <taxon>Pezizomycotina</taxon>
        <taxon>Dothideomycetes</taxon>
        <taxon>Pleosporomycetidae</taxon>
        <taxon>Pleosporales</taxon>
        <taxon>Pleosporineae</taxon>
        <taxon>Phaeosphaeriaceae</taxon>
        <taxon>Paraphoma</taxon>
    </lineage>
</organism>
<dbReference type="InterPro" id="IPR056884">
    <property type="entry name" value="NPHP3-like_N"/>
</dbReference>
<dbReference type="Proteomes" id="UP000813461">
    <property type="component" value="Unassembled WGS sequence"/>
</dbReference>
<dbReference type="PANTHER" id="PTHR10039:SF17">
    <property type="entry name" value="FUNGAL STAND N-TERMINAL GOODBYE DOMAIN-CONTAINING PROTEIN-RELATED"/>
    <property type="match status" value="1"/>
</dbReference>
<proteinExistence type="predicted"/>
<sequence>MSTQQPIPLPRIKRSDLWIKAAATLSDEDKKVLDIEDLKGGDVAQAVLNATRKQKQRCEGKQWSFSFKGKQILVRDVLANIISWTEKFKQVVDFAVSMDATGHAALPWACVKFCLEIAGKDFEKYGSMLLGMEFVAREIRFYTLFEAVYLKTPSEAAEQLADTLVKTYASLLQYLASAYTYYRKHTIARVMSAPFSEDGVGTMMTSAESFRSLIERNARLIDKQTSDEEMQEISQAIMAWKEPLNSMAMQITEINDVTKQNLAVSENTNTVVGQISGDTKEILSMLKGPSAADPLTIIRKFFQLPSPQEISREHRDKARKIVPGTATWIFQELAFQTWSQGKKPLLTIRGSPGCGKSYLSTMVVAQKLRETEKPATVGYHYFHDNDESKRSIKNALCAMVYQLAEQNAKYAHIAARKCDQSPDLSALTYASIWDDFFASDFDKDSVEKACLVFDGIDEAVQEDVAELVSLLHESFLSDTQIQVLLVGRPEMEAVTSRLDNFTAGNIDVSSKLNSDDISRFIDYSYTVYLSKHKIRGLRETVTTSLREKANGMFLWVDLVCQELAKIKNIKVLKQHLDSMPVGLSALYENIFSRIAATGSDSNRSTQLRELFCCLSQFKEPPSVFLLNQIIQYATDNPEFDVETVIVEACASLLTCEETGQLLFQSKIKSESSQNQPRDSVQSINGSTGCTSGAEDDFDSESFVDEETDERQREDCQKETKVRVRHASVGDFLNSKALKTSAILFSREDAAFHAVDLSLRIVCEGGSTSLTISEDLWLNAMTNVFNQLHSLSEEAISLEQTEILIERLWYLFNSDVLGKYISRRHSTPSGLPLYDTFDFGFNTDLAHANRQAVQKWIKRANDSDVIHLKPETREWVENVAKAPLQLLVPLTKVCIREWLHSAEKPYELYGRYNFAWLCLVATDLIPPCQPFPWPGEYPSFGSSDSFNFLADLIQAHRTVDMHCCIAKTMAYGGRSTAMLEWNKAIQLAESNGEEERLKELYYQCVLSLTEMRLMECEPTVLQLADKFLAMDSSNYKMHACLGLARLEHLNDRLRAIEGFRTALALEPRDHLVLKALIDTLKMEDDYKGIMGLFENQDPEIISGRIRACIDHDSFQEVLFLAARESGKVQGLVESYENEIARRWTEPSKNTENDPREDSDWNDCDEAVGSFNRQQLYSAGTALLTCRLAFLHQRYRGDSQSALRLWTTVFLDQSEIFGLLNVSSEYDMFTIPMFIGMFAELLYEAALRPDGAVDEEVLKSLERLRYRHDVFQELQESGGSRTNERTLNLFLGNLYRQIGKDDKASELLRQQFERGIELLTDDIDWNDEFGWHVLSKILFACGQKENATIAQFLCRYIRYQPEEEDGTKTTEGGENRAKETQSPQEEDKEEPLIGIVQRTGQCSMLHDCSNRKTIGKTAHWFACMTCVHVQFCEDCYVRHTSTVSNSACTTAGGIAKQRELLSVCSSRHEHIRVPPEGWRLKEDVVTFGGKEIQVKPWLEALRI</sequence>
<dbReference type="Pfam" id="PF17100">
    <property type="entry name" value="NACHT_N"/>
    <property type="match status" value="1"/>
</dbReference>
<evidence type="ECO:0000256" key="1">
    <source>
        <dbReference type="ARBA" id="ARBA00022737"/>
    </source>
</evidence>
<dbReference type="InterPro" id="IPR027417">
    <property type="entry name" value="P-loop_NTPase"/>
</dbReference>
<feature type="compositionally biased region" description="Acidic residues" evidence="2">
    <location>
        <begin position="693"/>
        <end position="708"/>
    </location>
</feature>
<reference evidence="5" key="1">
    <citation type="journal article" date="2021" name="Nat. Commun.">
        <title>Genetic determinants of endophytism in the Arabidopsis root mycobiome.</title>
        <authorList>
            <person name="Mesny F."/>
            <person name="Miyauchi S."/>
            <person name="Thiergart T."/>
            <person name="Pickel B."/>
            <person name="Atanasova L."/>
            <person name="Karlsson M."/>
            <person name="Huettel B."/>
            <person name="Barry K.W."/>
            <person name="Haridas S."/>
            <person name="Chen C."/>
            <person name="Bauer D."/>
            <person name="Andreopoulos W."/>
            <person name="Pangilinan J."/>
            <person name="LaButti K."/>
            <person name="Riley R."/>
            <person name="Lipzen A."/>
            <person name="Clum A."/>
            <person name="Drula E."/>
            <person name="Henrissat B."/>
            <person name="Kohler A."/>
            <person name="Grigoriev I.V."/>
            <person name="Martin F.M."/>
            <person name="Hacquard S."/>
        </authorList>
    </citation>
    <scope>NUCLEOTIDE SEQUENCE</scope>
    <source>
        <strain evidence="5">MPI-SDFR-AT-0120</strain>
    </source>
</reference>
<dbReference type="InterPro" id="IPR011990">
    <property type="entry name" value="TPR-like_helical_dom_sf"/>
</dbReference>
<dbReference type="Gene3D" id="1.25.40.10">
    <property type="entry name" value="Tetratricopeptide repeat domain"/>
    <property type="match status" value="1"/>
</dbReference>